<gene>
    <name evidence="1" type="ORF">DSO57_1016458</name>
</gene>
<evidence type="ECO:0000313" key="2">
    <source>
        <dbReference type="Proteomes" id="UP001165960"/>
    </source>
</evidence>
<organism evidence="1 2">
    <name type="scientific">Entomophthora muscae</name>
    <dbReference type="NCBI Taxonomy" id="34485"/>
    <lineage>
        <taxon>Eukaryota</taxon>
        <taxon>Fungi</taxon>
        <taxon>Fungi incertae sedis</taxon>
        <taxon>Zoopagomycota</taxon>
        <taxon>Entomophthoromycotina</taxon>
        <taxon>Entomophthoromycetes</taxon>
        <taxon>Entomophthorales</taxon>
        <taxon>Entomophthoraceae</taxon>
        <taxon>Entomophthora</taxon>
    </lineage>
</organism>
<evidence type="ECO:0000313" key="1">
    <source>
        <dbReference type="EMBL" id="KAJ9081270.1"/>
    </source>
</evidence>
<sequence>MNTFCLFFLPLTWALAEKTKAIAPFEMNSVVNKKAFFTGLAANGNETIATIPRENPPFRDILSGRGYSAEPVGMNARELLFVSQDKAYMSEDGSDTLVEYNLQGSLFKPTVVISGEKIFDIALADDKRLFVSTLTGSHVKGIKSTISEYKDGALTKLHEVDGHLNSITVSHDNKKIYGIFSSFTNGYYKGLIEISLDDKEKSPKVLAKNDNVSLGRPIVKCDKQGNIYVHWGESTIDVYNPQGKLYSITSGLNIESMAISNSQPQYLYVGGENFTSEERNHAVGRVEL</sequence>
<accession>A0ACC2U3E8</accession>
<proteinExistence type="predicted"/>
<protein>
    <submittedName>
        <fullName evidence="1">Uncharacterized protein</fullName>
    </submittedName>
</protein>
<keyword evidence="2" id="KW-1185">Reference proteome</keyword>
<name>A0ACC2U3E8_9FUNG</name>
<dbReference type="Proteomes" id="UP001165960">
    <property type="component" value="Unassembled WGS sequence"/>
</dbReference>
<comment type="caution">
    <text evidence="1">The sequence shown here is derived from an EMBL/GenBank/DDBJ whole genome shotgun (WGS) entry which is preliminary data.</text>
</comment>
<reference evidence="1" key="1">
    <citation type="submission" date="2022-04" db="EMBL/GenBank/DDBJ databases">
        <title>Genome of the entomopathogenic fungus Entomophthora muscae.</title>
        <authorList>
            <person name="Elya C."/>
            <person name="Lovett B.R."/>
            <person name="Lee E."/>
            <person name="Macias A.M."/>
            <person name="Hajek A.E."/>
            <person name="De Bivort B.L."/>
            <person name="Kasson M.T."/>
            <person name="De Fine Licht H.H."/>
            <person name="Stajich J.E."/>
        </authorList>
    </citation>
    <scope>NUCLEOTIDE SEQUENCE</scope>
    <source>
        <strain evidence="1">Berkeley</strain>
    </source>
</reference>
<dbReference type="EMBL" id="QTSX02001487">
    <property type="protein sequence ID" value="KAJ9081270.1"/>
    <property type="molecule type" value="Genomic_DNA"/>
</dbReference>